<feature type="region of interest" description="Disordered" evidence="1">
    <location>
        <begin position="60"/>
        <end position="99"/>
    </location>
</feature>
<dbReference type="Proteomes" id="UP000799764">
    <property type="component" value="Unassembled WGS sequence"/>
</dbReference>
<feature type="region of interest" description="Disordered" evidence="1">
    <location>
        <begin position="1"/>
        <end position="21"/>
    </location>
</feature>
<sequence length="192" mass="20994">STLPSKQYHFPPPCSTPQYDFPNRTLKNGQCSFSCRPLPRNLAILQRPIVPVVEAAGGRSRGHCNPYHGSESANQRPSHGVHDGRRGGAVDVRTPQTAPSKTLSVIPTVSKNRRHSVCLCAAVSLVERITSPTLYILHQDLHSNLFQTGPAQQGRLSCVAQRHCTLAVPGPETGRGVFDKDGDIWKVTMERV</sequence>
<organism evidence="2 3">
    <name type="scientific">Karstenula rhodostoma CBS 690.94</name>
    <dbReference type="NCBI Taxonomy" id="1392251"/>
    <lineage>
        <taxon>Eukaryota</taxon>
        <taxon>Fungi</taxon>
        <taxon>Dikarya</taxon>
        <taxon>Ascomycota</taxon>
        <taxon>Pezizomycotina</taxon>
        <taxon>Dothideomycetes</taxon>
        <taxon>Pleosporomycetidae</taxon>
        <taxon>Pleosporales</taxon>
        <taxon>Massarineae</taxon>
        <taxon>Didymosphaeriaceae</taxon>
        <taxon>Karstenula</taxon>
    </lineage>
</organism>
<accession>A0A9P4PNQ4</accession>
<keyword evidence="3" id="KW-1185">Reference proteome</keyword>
<reference evidence="2" key="1">
    <citation type="journal article" date="2020" name="Stud. Mycol.">
        <title>101 Dothideomycetes genomes: a test case for predicting lifestyles and emergence of pathogens.</title>
        <authorList>
            <person name="Haridas S."/>
            <person name="Albert R."/>
            <person name="Binder M."/>
            <person name="Bloem J."/>
            <person name="Labutti K."/>
            <person name="Salamov A."/>
            <person name="Andreopoulos B."/>
            <person name="Baker S."/>
            <person name="Barry K."/>
            <person name="Bills G."/>
            <person name="Bluhm B."/>
            <person name="Cannon C."/>
            <person name="Castanera R."/>
            <person name="Culley D."/>
            <person name="Daum C."/>
            <person name="Ezra D."/>
            <person name="Gonzalez J."/>
            <person name="Henrissat B."/>
            <person name="Kuo A."/>
            <person name="Liang C."/>
            <person name="Lipzen A."/>
            <person name="Lutzoni F."/>
            <person name="Magnuson J."/>
            <person name="Mondo S."/>
            <person name="Nolan M."/>
            <person name="Ohm R."/>
            <person name="Pangilinan J."/>
            <person name="Park H.-J."/>
            <person name="Ramirez L."/>
            <person name="Alfaro M."/>
            <person name="Sun H."/>
            <person name="Tritt A."/>
            <person name="Yoshinaga Y."/>
            <person name="Zwiers L.-H."/>
            <person name="Turgeon B."/>
            <person name="Goodwin S."/>
            <person name="Spatafora J."/>
            <person name="Crous P."/>
            <person name="Grigoriev I."/>
        </authorList>
    </citation>
    <scope>NUCLEOTIDE SEQUENCE</scope>
    <source>
        <strain evidence="2">CBS 690.94</strain>
    </source>
</reference>
<evidence type="ECO:0000256" key="1">
    <source>
        <dbReference type="SAM" id="MobiDB-lite"/>
    </source>
</evidence>
<dbReference type="EMBL" id="MU001495">
    <property type="protein sequence ID" value="KAF2448494.1"/>
    <property type="molecule type" value="Genomic_DNA"/>
</dbReference>
<dbReference type="AlphaFoldDB" id="A0A9P4PNQ4"/>
<proteinExistence type="predicted"/>
<protein>
    <submittedName>
        <fullName evidence="2">Uncharacterized protein</fullName>
    </submittedName>
</protein>
<name>A0A9P4PNQ4_9PLEO</name>
<evidence type="ECO:0000313" key="2">
    <source>
        <dbReference type="EMBL" id="KAF2448494.1"/>
    </source>
</evidence>
<gene>
    <name evidence="2" type="ORF">P171DRAFT_508696</name>
</gene>
<evidence type="ECO:0000313" key="3">
    <source>
        <dbReference type="Proteomes" id="UP000799764"/>
    </source>
</evidence>
<comment type="caution">
    <text evidence="2">The sequence shown here is derived from an EMBL/GenBank/DDBJ whole genome shotgun (WGS) entry which is preliminary data.</text>
</comment>
<feature type="non-terminal residue" evidence="2">
    <location>
        <position position="1"/>
    </location>
</feature>